<organism evidence="1 2">
    <name type="scientific">Photobacterium kishitanii</name>
    <dbReference type="NCBI Taxonomy" id="318456"/>
    <lineage>
        <taxon>Bacteria</taxon>
        <taxon>Pseudomonadati</taxon>
        <taxon>Pseudomonadota</taxon>
        <taxon>Gammaproteobacteria</taxon>
        <taxon>Vibrionales</taxon>
        <taxon>Vibrionaceae</taxon>
        <taxon>Photobacterium</taxon>
    </lineage>
</organism>
<comment type="caution">
    <text evidence="1">The sequence shown here is derived from an EMBL/GenBank/DDBJ whole genome shotgun (WGS) entry which is preliminary data.</text>
</comment>
<sequence length="70" mass="7808">MKISMLLIVMLFISPSALAHSGHNIVSNPHSYSLAAEVQHYSFLSHTNLLILSILLMMLVGYSVYAYVKK</sequence>
<accession>A0A2T3KFR5</accession>
<gene>
    <name evidence="1" type="ORF">C9J27_14805</name>
</gene>
<evidence type="ECO:0000313" key="2">
    <source>
        <dbReference type="Proteomes" id="UP000241426"/>
    </source>
</evidence>
<dbReference type="Proteomes" id="UP000241426">
    <property type="component" value="Unassembled WGS sequence"/>
</dbReference>
<protein>
    <submittedName>
        <fullName evidence="1">Uncharacterized protein</fullName>
    </submittedName>
</protein>
<name>A0A0B7J6B0_9GAMM</name>
<proteinExistence type="predicted"/>
<reference evidence="1 2" key="1">
    <citation type="submission" date="2018-01" db="EMBL/GenBank/DDBJ databases">
        <title>Whole genome sequencing of Histamine producing bacteria.</title>
        <authorList>
            <person name="Butler K."/>
        </authorList>
    </citation>
    <scope>NUCLEOTIDE SEQUENCE [LARGE SCALE GENOMIC DNA]</scope>
    <source>
        <strain evidence="1 2">FS-7.2</strain>
    </source>
</reference>
<dbReference type="RefSeq" id="WP_036793816.1">
    <property type="nucleotide sequence ID" value="NZ_JAUZMX010000001.1"/>
</dbReference>
<dbReference type="AlphaFoldDB" id="A0A0B7J6B0"/>
<evidence type="ECO:0000313" key="1">
    <source>
        <dbReference type="EMBL" id="PSU97623.1"/>
    </source>
</evidence>
<dbReference type="EMBL" id="PYNF01000013">
    <property type="protein sequence ID" value="PSU97623.1"/>
    <property type="molecule type" value="Genomic_DNA"/>
</dbReference>
<dbReference type="GeneID" id="29945094"/>
<accession>A0A0B7J6B0</accession>